<dbReference type="InterPro" id="IPR008971">
    <property type="entry name" value="HSP40/DnaJ_pept-bd"/>
</dbReference>
<comment type="cofactor">
    <cofactor evidence="9">
        <name>Zn(2+)</name>
        <dbReference type="ChEBI" id="CHEBI:29105"/>
    </cofactor>
    <text evidence="9">Binds 2 Zn(2+) ions per monomer.</text>
</comment>
<dbReference type="NCBIfam" id="TIGR02349">
    <property type="entry name" value="DnaJ_bact"/>
    <property type="match status" value="1"/>
</dbReference>
<evidence type="ECO:0000313" key="13">
    <source>
        <dbReference type="EMBL" id="UWX05316.1"/>
    </source>
</evidence>
<feature type="zinc finger region" description="CR-type" evidence="10">
    <location>
        <begin position="131"/>
        <end position="209"/>
    </location>
</feature>
<evidence type="ECO:0000256" key="5">
    <source>
        <dbReference type="ARBA" id="ARBA00022771"/>
    </source>
</evidence>
<feature type="binding site" evidence="9">
    <location>
        <position position="200"/>
    </location>
    <ligand>
        <name>Zn(2+)</name>
        <dbReference type="ChEBI" id="CHEBI:29105"/>
        <label>1</label>
    </ligand>
</feature>
<dbReference type="Pfam" id="PF01556">
    <property type="entry name" value="DnaJ_C"/>
    <property type="match status" value="1"/>
</dbReference>
<organism evidence="13 14">
    <name type="scientific">Taurinivorans muris</name>
    <dbReference type="NCBI Taxonomy" id="2787751"/>
    <lineage>
        <taxon>Bacteria</taxon>
        <taxon>Pseudomonadati</taxon>
        <taxon>Thermodesulfobacteriota</taxon>
        <taxon>Desulfovibrionia</taxon>
        <taxon>Desulfovibrionales</taxon>
        <taxon>Desulfovibrionaceae</taxon>
        <taxon>Taurinivorans</taxon>
    </lineage>
</organism>
<feature type="repeat" description="CXXCXGXG motif" evidence="9">
    <location>
        <begin position="183"/>
        <end position="190"/>
    </location>
</feature>
<dbReference type="InterPro" id="IPR036869">
    <property type="entry name" value="J_dom_sf"/>
</dbReference>
<keyword evidence="14" id="KW-1185">Reference proteome</keyword>
<dbReference type="InterPro" id="IPR012724">
    <property type="entry name" value="DnaJ"/>
</dbReference>
<dbReference type="CDD" id="cd10719">
    <property type="entry name" value="DnaJ_zf"/>
    <property type="match status" value="1"/>
</dbReference>
<keyword evidence="8 9" id="KW-0143">Chaperone</keyword>
<feature type="binding site" evidence="9">
    <location>
        <position position="144"/>
    </location>
    <ligand>
        <name>Zn(2+)</name>
        <dbReference type="ChEBI" id="CHEBI:29105"/>
        <label>1</label>
    </ligand>
</feature>
<reference evidence="13" key="1">
    <citation type="submission" date="2020-12" db="EMBL/GenBank/DDBJ databases">
        <title>Taurinivorans muris gen. nov., sp. nov., fundamental and realized metabolic niche of a ubiquitous sulfidogenic bacterium in the murine intestine.</title>
        <authorList>
            <person name="Ye H."/>
            <person name="Hanson B.T."/>
            <person name="Loy A."/>
        </authorList>
    </citation>
    <scope>NUCLEOTIDE SEQUENCE</scope>
    <source>
        <strain evidence="13">LT0009</strain>
    </source>
</reference>
<dbReference type="HAMAP" id="MF_01152">
    <property type="entry name" value="DnaJ"/>
    <property type="match status" value="1"/>
</dbReference>
<evidence type="ECO:0000256" key="10">
    <source>
        <dbReference type="PROSITE-ProRule" id="PRU00546"/>
    </source>
</evidence>
<dbReference type="Gene3D" id="1.10.287.110">
    <property type="entry name" value="DnaJ domain"/>
    <property type="match status" value="1"/>
</dbReference>
<dbReference type="PANTHER" id="PTHR43096:SF48">
    <property type="entry name" value="CHAPERONE PROTEIN DNAJ"/>
    <property type="match status" value="1"/>
</dbReference>
<feature type="repeat" description="CXXCXGXG motif" evidence="9">
    <location>
        <begin position="197"/>
        <end position="204"/>
    </location>
</feature>
<evidence type="ECO:0000313" key="14">
    <source>
        <dbReference type="Proteomes" id="UP001058120"/>
    </source>
</evidence>
<keyword evidence="4 9" id="KW-0677">Repeat</keyword>
<dbReference type="PROSITE" id="PS51188">
    <property type="entry name" value="ZF_CR"/>
    <property type="match status" value="1"/>
</dbReference>
<comment type="domain">
    <text evidence="9">The J domain is necessary and sufficient to stimulate DnaK ATPase activity. Zinc center 1 plays an important role in the autonomous, DnaK-independent chaperone activity of DnaJ. Zinc center 2 is essential for interaction with DnaK and for DnaJ activity.</text>
</comment>
<feature type="binding site" evidence="9">
    <location>
        <position position="186"/>
    </location>
    <ligand>
        <name>Zn(2+)</name>
        <dbReference type="ChEBI" id="CHEBI:29105"/>
        <label>2</label>
    </ligand>
</feature>
<comment type="subunit">
    <text evidence="9">Homodimer.</text>
</comment>
<feature type="binding site" evidence="9">
    <location>
        <position position="197"/>
    </location>
    <ligand>
        <name>Zn(2+)</name>
        <dbReference type="ChEBI" id="CHEBI:29105"/>
        <label>1</label>
    </ligand>
</feature>
<dbReference type="InterPro" id="IPR001623">
    <property type="entry name" value="DnaJ_domain"/>
</dbReference>
<keyword evidence="2 9" id="KW-0235">DNA replication</keyword>
<evidence type="ECO:0000256" key="9">
    <source>
        <dbReference type="HAMAP-Rule" id="MF_01152"/>
    </source>
</evidence>
<dbReference type="SMART" id="SM00271">
    <property type="entry name" value="DnaJ"/>
    <property type="match status" value="1"/>
</dbReference>
<dbReference type="InterPro" id="IPR001305">
    <property type="entry name" value="HSP_DnaJ_Cys-rich_dom"/>
</dbReference>
<accession>A0ABY5Y1D1</accession>
<feature type="binding site" evidence="9">
    <location>
        <position position="161"/>
    </location>
    <ligand>
        <name>Zn(2+)</name>
        <dbReference type="ChEBI" id="CHEBI:29105"/>
        <label>2</label>
    </ligand>
</feature>
<dbReference type="Gene3D" id="2.10.230.10">
    <property type="entry name" value="Heat shock protein DnaJ, cysteine-rich domain"/>
    <property type="match status" value="1"/>
</dbReference>
<dbReference type="CDD" id="cd06257">
    <property type="entry name" value="DnaJ"/>
    <property type="match status" value="1"/>
</dbReference>
<evidence type="ECO:0000256" key="6">
    <source>
        <dbReference type="ARBA" id="ARBA00022833"/>
    </source>
</evidence>
<feature type="binding site" evidence="9">
    <location>
        <position position="164"/>
    </location>
    <ligand>
        <name>Zn(2+)</name>
        <dbReference type="ChEBI" id="CHEBI:29105"/>
        <label>2</label>
    </ligand>
</feature>
<proteinExistence type="inferred from homology"/>
<dbReference type="InterPro" id="IPR018253">
    <property type="entry name" value="DnaJ_domain_CS"/>
</dbReference>
<name>A0ABY5Y1D1_9BACT</name>
<dbReference type="Proteomes" id="UP001058120">
    <property type="component" value="Chromosome"/>
</dbReference>
<dbReference type="Pfam" id="PF00684">
    <property type="entry name" value="DnaJ_CXXCXGXG"/>
    <property type="match status" value="1"/>
</dbReference>
<dbReference type="SUPFAM" id="SSF57938">
    <property type="entry name" value="DnaJ/Hsp40 cysteine-rich domain"/>
    <property type="match status" value="1"/>
</dbReference>
<evidence type="ECO:0000256" key="2">
    <source>
        <dbReference type="ARBA" id="ARBA00022705"/>
    </source>
</evidence>
<dbReference type="RefSeq" id="WP_334314893.1">
    <property type="nucleotide sequence ID" value="NZ_CP065938.1"/>
</dbReference>
<dbReference type="PRINTS" id="PR00625">
    <property type="entry name" value="JDOMAIN"/>
</dbReference>
<dbReference type="CDD" id="cd10747">
    <property type="entry name" value="DnaJ_C"/>
    <property type="match status" value="1"/>
</dbReference>
<keyword evidence="5 9" id="KW-0863">Zinc-finger</keyword>
<dbReference type="SUPFAM" id="SSF49493">
    <property type="entry name" value="HSP40/DnaJ peptide-binding domain"/>
    <property type="match status" value="2"/>
</dbReference>
<evidence type="ECO:0000256" key="4">
    <source>
        <dbReference type="ARBA" id="ARBA00022737"/>
    </source>
</evidence>
<keyword evidence="1 9" id="KW-0963">Cytoplasm</keyword>
<dbReference type="EMBL" id="CP065938">
    <property type="protein sequence ID" value="UWX05316.1"/>
    <property type="molecule type" value="Genomic_DNA"/>
</dbReference>
<comment type="function">
    <text evidence="9">Participates actively in the response to hyperosmotic and heat shock by preventing the aggregation of stress-denatured proteins and by disaggregating proteins, also in an autonomous, DnaK-independent fashion. Unfolded proteins bind initially to DnaJ; upon interaction with the DnaJ-bound protein, DnaK hydrolyzes its bound ATP, resulting in the formation of a stable complex. GrpE releases ADP from DnaK; ATP binding to DnaK triggers the release of the substrate protein, thus completing the reaction cycle. Several rounds of ATP-dependent interactions between DnaJ, DnaK and GrpE are required for fully efficient folding. Also involved, together with DnaK and GrpE, in the DNA replication of plasmids through activation of initiation proteins.</text>
</comment>
<feature type="binding site" evidence="9">
    <location>
        <position position="147"/>
    </location>
    <ligand>
        <name>Zn(2+)</name>
        <dbReference type="ChEBI" id="CHEBI:29105"/>
        <label>1</label>
    </ligand>
</feature>
<gene>
    <name evidence="9 13" type="primary">dnaJ</name>
    <name evidence="13" type="ORF">JBF11_07625</name>
</gene>
<evidence type="ECO:0000256" key="7">
    <source>
        <dbReference type="ARBA" id="ARBA00023016"/>
    </source>
</evidence>
<keyword evidence="7 9" id="KW-0346">Stress response</keyword>
<evidence type="ECO:0000259" key="12">
    <source>
        <dbReference type="PROSITE" id="PS51188"/>
    </source>
</evidence>
<feature type="binding site" evidence="9">
    <location>
        <position position="183"/>
    </location>
    <ligand>
        <name>Zn(2+)</name>
        <dbReference type="ChEBI" id="CHEBI:29105"/>
        <label>2</label>
    </ligand>
</feature>
<dbReference type="SUPFAM" id="SSF46565">
    <property type="entry name" value="Chaperone J-domain"/>
    <property type="match status" value="1"/>
</dbReference>
<dbReference type="PANTHER" id="PTHR43096">
    <property type="entry name" value="DNAJ HOMOLOG 1, MITOCHONDRIAL-RELATED"/>
    <property type="match status" value="1"/>
</dbReference>
<comment type="subcellular location">
    <subcellularLocation>
        <location evidence="9">Cytoplasm</location>
    </subcellularLocation>
</comment>
<dbReference type="PROSITE" id="PS50076">
    <property type="entry name" value="DNAJ_2"/>
    <property type="match status" value="1"/>
</dbReference>
<feature type="domain" description="CR-type" evidence="12">
    <location>
        <begin position="131"/>
        <end position="209"/>
    </location>
</feature>
<protein>
    <recommendedName>
        <fullName evidence="9">Chaperone protein DnaJ</fullName>
    </recommendedName>
</protein>
<dbReference type="NCBIfam" id="NF008035">
    <property type="entry name" value="PRK10767.1"/>
    <property type="match status" value="1"/>
</dbReference>
<keyword evidence="6 9" id="KW-0862">Zinc</keyword>
<dbReference type="Pfam" id="PF00226">
    <property type="entry name" value="DnaJ"/>
    <property type="match status" value="1"/>
</dbReference>
<comment type="similarity">
    <text evidence="9">Belongs to the DnaJ family.</text>
</comment>
<dbReference type="Gene3D" id="2.60.260.20">
    <property type="entry name" value="Urease metallochaperone UreE, N-terminal domain"/>
    <property type="match status" value="2"/>
</dbReference>
<feature type="domain" description="J" evidence="11">
    <location>
        <begin position="5"/>
        <end position="70"/>
    </location>
</feature>
<sequence length="368" mass="40497">MSKRDYYEVLGVDRSAGAEEIKKAYRKIAFENHPDRNPGNKEAEARFKEAAEAYDVLRDNEKRAHYDRFGHSDFGAGFGGFSNEDIFSQFGDIFENLFGFGGGGSRSQNRPTVGDDLRYNLKITFRQAAKGDDVRLTIPRTASCPDCGGTGAAKDSKQEQCTQCKGMGQVFVQQGPFRFASTCPKCHGKGTTVSKPCPRCKGDGHIQEKRELTVHIPAGVYDGARLRLRGEGEAGTNGGPNGDLYVVIHIEADKVFDREGQNLIYSTKIPFTKAALGAKIKVPTLDEEIEFEVPKGTQSGAIYQVKGKGLPYPGEKRTGDLLIEVIVETPTDLSADQTELLKALDTLFEKKEQKLSTKIKNKIKEIIS</sequence>
<keyword evidence="3 9" id="KW-0479">Metal-binding</keyword>
<dbReference type="PROSITE" id="PS00636">
    <property type="entry name" value="DNAJ_1"/>
    <property type="match status" value="1"/>
</dbReference>
<evidence type="ECO:0000256" key="1">
    <source>
        <dbReference type="ARBA" id="ARBA00022490"/>
    </source>
</evidence>
<dbReference type="InterPro" id="IPR002939">
    <property type="entry name" value="DnaJ_C"/>
</dbReference>
<evidence type="ECO:0000256" key="3">
    <source>
        <dbReference type="ARBA" id="ARBA00022723"/>
    </source>
</evidence>
<dbReference type="InterPro" id="IPR036410">
    <property type="entry name" value="HSP_DnaJ_Cys-rich_dom_sf"/>
</dbReference>
<evidence type="ECO:0000256" key="8">
    <source>
        <dbReference type="ARBA" id="ARBA00023186"/>
    </source>
</evidence>
<evidence type="ECO:0000259" key="11">
    <source>
        <dbReference type="PROSITE" id="PS50076"/>
    </source>
</evidence>
<feature type="repeat" description="CXXCXGXG motif" evidence="9">
    <location>
        <begin position="144"/>
        <end position="151"/>
    </location>
</feature>
<feature type="repeat" description="CXXCXGXG motif" evidence="9">
    <location>
        <begin position="161"/>
        <end position="168"/>
    </location>
</feature>